<sequence>MCCTEVLNQVAKPYMTAQPRERAWLMKDMARAWAKDYPLDMRAAGSLSALQTALEEKLQNLADITGEDIVYMGTCQHSEAEQHCRVTLPLPTSRHEVIVPYLLSLSAPQPLTLSKCVTSVMTSPTSTKGNKRKCRNVGRTRTRSGQAPFLSKSACIPPCPASIPPRYASAHGGSSTSVPSMSCCKKAIERELEQAEKKARRIYDYIMGGGCRSATVLQCPSVTMDSLTSRSFGAATTAAAHACATSMDTSDHPLITDSCIIVKDCPNPKTLVAYFSNHLNPEGQVIQDGFMDYKVRRFLSVTQQAVHELPLHPPDSSVDKHHQSDTDYPFMDYDAVSADETIIRRMLVIDTTMNPGANKDMRWIPENQSCFLGLAMVWKLQVDAHADECDWHLCTITCGGNFMGGTLHLPDLNISLEYKPGDIVIFRSSMLYHSIGEWIPGIIHKGDPCTPGCVSWNSHYPVTYAPMYIQKKIWAEYHHVMFIILGHIDLHFLPLPLMLVYALSFSVIPMSLALFLHALSHVVFYIMTSSCITMSPLISLLTGDIVLPGLGGIYTKLFHHLVCRIHGNCYVWMSARRKYGCDSIDPINNTYQFSFVSHHVDDIDGIKIHDGDISAKLPLSSICFNEYLFPPAPLTDDRTHAIITSFCEASHPDAFKEAGCAVCDILDNPEVTQKNVSVRQILLYLLMVL</sequence>
<feature type="region of interest" description="Disordered" evidence="1">
    <location>
        <begin position="123"/>
        <end position="142"/>
    </location>
</feature>
<keyword evidence="2" id="KW-0812">Transmembrane</keyword>
<dbReference type="Proteomes" id="UP000217790">
    <property type="component" value="Unassembled WGS sequence"/>
</dbReference>
<dbReference type="EMBL" id="KZ293665">
    <property type="protein sequence ID" value="PBK90549.1"/>
    <property type="molecule type" value="Genomic_DNA"/>
</dbReference>
<keyword evidence="2" id="KW-1133">Transmembrane helix</keyword>
<keyword evidence="4" id="KW-1185">Reference proteome</keyword>
<name>A0A2H3D5N0_ARMGA</name>
<keyword evidence="2" id="KW-0472">Membrane</keyword>
<dbReference type="InParanoid" id="A0A2H3D5N0"/>
<dbReference type="Gene3D" id="3.60.130.30">
    <property type="match status" value="1"/>
</dbReference>
<evidence type="ECO:0000313" key="4">
    <source>
        <dbReference type="Proteomes" id="UP000217790"/>
    </source>
</evidence>
<feature type="transmembrane region" description="Helical" evidence="2">
    <location>
        <begin position="507"/>
        <end position="527"/>
    </location>
</feature>
<reference evidence="4" key="1">
    <citation type="journal article" date="2017" name="Nat. Ecol. Evol.">
        <title>Genome expansion and lineage-specific genetic innovations in the forest pathogenic fungi Armillaria.</title>
        <authorList>
            <person name="Sipos G."/>
            <person name="Prasanna A.N."/>
            <person name="Walter M.C."/>
            <person name="O'Connor E."/>
            <person name="Balint B."/>
            <person name="Krizsan K."/>
            <person name="Kiss B."/>
            <person name="Hess J."/>
            <person name="Varga T."/>
            <person name="Slot J."/>
            <person name="Riley R."/>
            <person name="Boka B."/>
            <person name="Rigling D."/>
            <person name="Barry K."/>
            <person name="Lee J."/>
            <person name="Mihaltcheva S."/>
            <person name="LaButti K."/>
            <person name="Lipzen A."/>
            <person name="Waldron R."/>
            <person name="Moloney N.M."/>
            <person name="Sperisen C."/>
            <person name="Kredics L."/>
            <person name="Vagvoelgyi C."/>
            <person name="Patrignani A."/>
            <person name="Fitzpatrick D."/>
            <person name="Nagy I."/>
            <person name="Doyle S."/>
            <person name="Anderson J.B."/>
            <person name="Grigoriev I.V."/>
            <person name="Gueldener U."/>
            <person name="Muensterkoetter M."/>
            <person name="Nagy L.G."/>
        </authorList>
    </citation>
    <scope>NUCLEOTIDE SEQUENCE [LARGE SCALE GENOMIC DNA]</scope>
    <source>
        <strain evidence="4">Ar21-2</strain>
    </source>
</reference>
<dbReference type="OrthoDB" id="3068016at2759"/>
<accession>A0A2H3D5N0</accession>
<gene>
    <name evidence="3" type="ORF">ARMGADRAFT_1032543</name>
</gene>
<protein>
    <submittedName>
        <fullName evidence="3">Uncharacterized protein</fullName>
    </submittedName>
</protein>
<evidence type="ECO:0000256" key="2">
    <source>
        <dbReference type="SAM" id="Phobius"/>
    </source>
</evidence>
<organism evidence="3 4">
    <name type="scientific">Armillaria gallica</name>
    <name type="common">Bulbous honey fungus</name>
    <name type="synonym">Armillaria bulbosa</name>
    <dbReference type="NCBI Taxonomy" id="47427"/>
    <lineage>
        <taxon>Eukaryota</taxon>
        <taxon>Fungi</taxon>
        <taxon>Dikarya</taxon>
        <taxon>Basidiomycota</taxon>
        <taxon>Agaricomycotina</taxon>
        <taxon>Agaricomycetes</taxon>
        <taxon>Agaricomycetidae</taxon>
        <taxon>Agaricales</taxon>
        <taxon>Marasmiineae</taxon>
        <taxon>Physalacriaceae</taxon>
        <taxon>Armillaria</taxon>
    </lineage>
</organism>
<feature type="compositionally biased region" description="Basic residues" evidence="1">
    <location>
        <begin position="129"/>
        <end position="142"/>
    </location>
</feature>
<evidence type="ECO:0000256" key="1">
    <source>
        <dbReference type="SAM" id="MobiDB-lite"/>
    </source>
</evidence>
<dbReference type="AlphaFoldDB" id="A0A2H3D5N0"/>
<evidence type="ECO:0000313" key="3">
    <source>
        <dbReference type="EMBL" id="PBK90549.1"/>
    </source>
</evidence>
<proteinExistence type="predicted"/>